<gene>
    <name evidence="1" type="ORF">N1496_08615</name>
</gene>
<dbReference type="Proteomes" id="UP001238096">
    <property type="component" value="Chromosome"/>
</dbReference>
<dbReference type="RefSeq" id="WP_306676045.1">
    <property type="nucleotide sequence ID" value="NZ_CP104407.1"/>
</dbReference>
<evidence type="ECO:0000313" key="2">
    <source>
        <dbReference type="Proteomes" id="UP001238096"/>
    </source>
</evidence>
<organism evidence="1 2">
    <name type="scientific">Streptococcus didelphis</name>
    <dbReference type="NCBI Taxonomy" id="102886"/>
    <lineage>
        <taxon>Bacteria</taxon>
        <taxon>Bacillati</taxon>
        <taxon>Bacillota</taxon>
        <taxon>Bacilli</taxon>
        <taxon>Lactobacillales</taxon>
        <taxon>Streptococcaceae</taxon>
        <taxon>Streptococcus</taxon>
    </lineage>
</organism>
<dbReference type="EMBL" id="CP110509">
    <property type="protein sequence ID" value="WMB28828.1"/>
    <property type="molecule type" value="Genomic_DNA"/>
</dbReference>
<keyword evidence="2" id="KW-1185">Reference proteome</keyword>
<protein>
    <recommendedName>
        <fullName evidence="3">LPXTG cell wall anchor domain-containing protein</fullName>
    </recommendedName>
</protein>
<accession>A0ABY9LJA9</accession>
<evidence type="ECO:0008006" key="3">
    <source>
        <dbReference type="Google" id="ProtNLM"/>
    </source>
</evidence>
<evidence type="ECO:0000313" key="1">
    <source>
        <dbReference type="EMBL" id="WMB28828.1"/>
    </source>
</evidence>
<proteinExistence type="predicted"/>
<name>A0ABY9LJA9_9STRE</name>
<reference evidence="2" key="1">
    <citation type="submission" date="2022-10" db="EMBL/GenBank/DDBJ databases">
        <title>Streptococcus didelphis as causative of fatal infections in opossums (Didelphis albiventris).</title>
        <authorList>
            <person name="Breyer G.M."/>
            <person name="Da Silva M.E.R.J."/>
            <person name="Siqueira F.M."/>
        </authorList>
    </citation>
    <scope>NUCLEOTIDE SEQUENCE [LARGE SCALE GENOMIC DNA]</scope>
    <source>
        <strain evidence="2">LBVP101/21</strain>
    </source>
</reference>
<sequence length="24" mass="2488">MYLVGSSLIIGAGVVVVARRRAAE</sequence>